<protein>
    <submittedName>
        <fullName evidence="3">Carboxymuconolactone decarboxylase family protein</fullName>
    </submittedName>
</protein>
<dbReference type="EMBL" id="VJWX01000012">
    <property type="protein sequence ID" value="TVT61592.1"/>
    <property type="molecule type" value="Genomic_DNA"/>
</dbReference>
<feature type="domain" description="Carboxymuconolactone decarboxylase-like" evidence="2">
    <location>
        <begin position="64"/>
        <end position="148"/>
    </location>
</feature>
<dbReference type="Pfam" id="PF02627">
    <property type="entry name" value="CMD"/>
    <property type="match status" value="1"/>
</dbReference>
<evidence type="ECO:0000259" key="2">
    <source>
        <dbReference type="Pfam" id="PF02627"/>
    </source>
</evidence>
<gene>
    <name evidence="3" type="ORF">FNH05_02700</name>
</gene>
<name>A0A558DKU5_9PSEU</name>
<dbReference type="AlphaFoldDB" id="A0A558DKU5"/>
<sequence length="163" mass="17706">MPSTGEVRRDGQDLATEHKPEHKPRNREKPMNRGDRYEHGLKVLNEVDGEAGQRVVDSLAAVSPELGHQVVAWAFGDMYARPELSPRDRQLVTLGVLTALGGCEIELDVHVNGALNVGLTTTEIAEALLHSAVYAGIPRSINATLVAKKVFTERGLPPVQNLS</sequence>
<proteinExistence type="predicted"/>
<feature type="region of interest" description="Disordered" evidence="1">
    <location>
        <begin position="1"/>
        <end position="35"/>
    </location>
</feature>
<feature type="compositionally biased region" description="Basic and acidic residues" evidence="1">
    <location>
        <begin position="1"/>
        <end position="20"/>
    </location>
</feature>
<dbReference type="OrthoDB" id="9802489at2"/>
<dbReference type="Gene3D" id="1.20.1290.10">
    <property type="entry name" value="AhpD-like"/>
    <property type="match status" value="1"/>
</dbReference>
<dbReference type="SUPFAM" id="SSF69118">
    <property type="entry name" value="AhpD-like"/>
    <property type="match status" value="1"/>
</dbReference>
<evidence type="ECO:0000313" key="4">
    <source>
        <dbReference type="Proteomes" id="UP000320011"/>
    </source>
</evidence>
<organism evidence="3 4">
    <name type="scientific">Amycolatopsis rhizosphaerae</name>
    <dbReference type="NCBI Taxonomy" id="2053003"/>
    <lineage>
        <taxon>Bacteria</taxon>
        <taxon>Bacillati</taxon>
        <taxon>Actinomycetota</taxon>
        <taxon>Actinomycetes</taxon>
        <taxon>Pseudonocardiales</taxon>
        <taxon>Pseudonocardiaceae</taxon>
        <taxon>Amycolatopsis</taxon>
    </lineage>
</organism>
<reference evidence="3 4" key="2">
    <citation type="submission" date="2019-08" db="EMBL/GenBank/DDBJ databases">
        <title>Amycolatopsis acidicola sp. nov., isolated from peat swamp forest soil.</title>
        <authorList>
            <person name="Srisuk N."/>
        </authorList>
    </citation>
    <scope>NUCLEOTIDE SEQUENCE [LARGE SCALE GENOMIC DNA]</scope>
    <source>
        <strain evidence="3 4">TBRC 6029</strain>
    </source>
</reference>
<comment type="caution">
    <text evidence="3">The sequence shown here is derived from an EMBL/GenBank/DDBJ whole genome shotgun (WGS) entry which is preliminary data.</text>
</comment>
<reference evidence="3 4" key="1">
    <citation type="submission" date="2019-07" db="EMBL/GenBank/DDBJ databases">
        <authorList>
            <person name="Duangmal K."/>
            <person name="Teo W.F.A."/>
        </authorList>
    </citation>
    <scope>NUCLEOTIDE SEQUENCE [LARGE SCALE GENOMIC DNA]</scope>
    <source>
        <strain evidence="3 4">TBRC 6029</strain>
    </source>
</reference>
<dbReference type="InterPro" id="IPR052512">
    <property type="entry name" value="4CMD/NDH-1_regulator"/>
</dbReference>
<dbReference type="Proteomes" id="UP000320011">
    <property type="component" value="Unassembled WGS sequence"/>
</dbReference>
<dbReference type="GO" id="GO:0051920">
    <property type="term" value="F:peroxiredoxin activity"/>
    <property type="evidence" value="ECO:0007669"/>
    <property type="project" value="InterPro"/>
</dbReference>
<dbReference type="PANTHER" id="PTHR33570">
    <property type="entry name" value="4-CARBOXYMUCONOLACTONE DECARBOXYLASE FAMILY PROTEIN"/>
    <property type="match status" value="1"/>
</dbReference>
<evidence type="ECO:0000256" key="1">
    <source>
        <dbReference type="SAM" id="MobiDB-lite"/>
    </source>
</evidence>
<keyword evidence="4" id="KW-1185">Reference proteome</keyword>
<evidence type="ECO:0000313" key="3">
    <source>
        <dbReference type="EMBL" id="TVT61592.1"/>
    </source>
</evidence>
<dbReference type="InterPro" id="IPR029032">
    <property type="entry name" value="AhpD-like"/>
</dbReference>
<dbReference type="PANTHER" id="PTHR33570:SF10">
    <property type="entry name" value="GAMMA-CARBOXYMUCONOLACTONE DECARBOXYLASE"/>
    <property type="match status" value="1"/>
</dbReference>
<dbReference type="InterPro" id="IPR003779">
    <property type="entry name" value="CMD-like"/>
</dbReference>
<accession>A0A558DKU5</accession>